<name>A0A2I0VIR1_9ASPA</name>
<keyword evidence="2" id="KW-1185">Reference proteome</keyword>
<dbReference type="EMBL" id="KZ503505">
    <property type="protein sequence ID" value="PKU63274.1"/>
    <property type="molecule type" value="Genomic_DNA"/>
</dbReference>
<evidence type="ECO:0000313" key="2">
    <source>
        <dbReference type="Proteomes" id="UP000233837"/>
    </source>
</evidence>
<dbReference type="Pfam" id="PF14009">
    <property type="entry name" value="PADRE"/>
    <property type="match status" value="1"/>
</dbReference>
<dbReference type="STRING" id="906689.A0A2I0VIR1"/>
<gene>
    <name evidence="1" type="ORF">MA16_Dca014740</name>
</gene>
<evidence type="ECO:0000313" key="1">
    <source>
        <dbReference type="EMBL" id="PKU63274.1"/>
    </source>
</evidence>
<protein>
    <submittedName>
        <fullName evidence="1">Uncharacterized protein</fullName>
    </submittedName>
</protein>
<dbReference type="AlphaFoldDB" id="A0A2I0VIR1"/>
<organism evidence="1 2">
    <name type="scientific">Dendrobium catenatum</name>
    <dbReference type="NCBI Taxonomy" id="906689"/>
    <lineage>
        <taxon>Eukaryota</taxon>
        <taxon>Viridiplantae</taxon>
        <taxon>Streptophyta</taxon>
        <taxon>Embryophyta</taxon>
        <taxon>Tracheophyta</taxon>
        <taxon>Spermatophyta</taxon>
        <taxon>Magnoliopsida</taxon>
        <taxon>Liliopsida</taxon>
        <taxon>Asparagales</taxon>
        <taxon>Orchidaceae</taxon>
        <taxon>Epidendroideae</taxon>
        <taxon>Malaxideae</taxon>
        <taxon>Dendrobiinae</taxon>
        <taxon>Dendrobium</taxon>
    </lineage>
</organism>
<proteinExistence type="predicted"/>
<sequence length="152" mass="16948">MKEAIRCCISCILPCGALDVIRIVHANGRVEEISHAIQAGDITRAYPNHVLRKPPSPASIDDDSTASASRESVILPPTAELKRGKIYFLMPVSGKAGARGARRREMGGEEGRRVEMIKERVLVERQRDRRRGRVGVWRPHLDSISEMMGHDL</sequence>
<dbReference type="InterPro" id="IPR025322">
    <property type="entry name" value="PADRE_dom"/>
</dbReference>
<dbReference type="PANTHER" id="PTHR33052">
    <property type="entry name" value="DUF4228 DOMAIN PROTEIN-RELATED"/>
    <property type="match status" value="1"/>
</dbReference>
<reference evidence="1 2" key="2">
    <citation type="journal article" date="2017" name="Nature">
        <title>The Apostasia genome and the evolution of orchids.</title>
        <authorList>
            <person name="Zhang G.Q."/>
            <person name="Liu K.W."/>
            <person name="Li Z."/>
            <person name="Lohaus R."/>
            <person name="Hsiao Y.Y."/>
            <person name="Niu S.C."/>
            <person name="Wang J.Y."/>
            <person name="Lin Y.C."/>
            <person name="Xu Q."/>
            <person name="Chen L.J."/>
            <person name="Yoshida K."/>
            <person name="Fujiwara S."/>
            <person name="Wang Z.W."/>
            <person name="Zhang Y.Q."/>
            <person name="Mitsuda N."/>
            <person name="Wang M."/>
            <person name="Liu G.H."/>
            <person name="Pecoraro L."/>
            <person name="Huang H.X."/>
            <person name="Xiao X.J."/>
            <person name="Lin M."/>
            <person name="Wu X.Y."/>
            <person name="Wu W.L."/>
            <person name="Chen Y.Y."/>
            <person name="Chang S.B."/>
            <person name="Sakamoto S."/>
            <person name="Ohme-Takagi M."/>
            <person name="Yagi M."/>
            <person name="Zeng S.J."/>
            <person name="Shen C.Y."/>
            <person name="Yeh C.M."/>
            <person name="Luo Y.B."/>
            <person name="Tsai W.C."/>
            <person name="Van de Peer Y."/>
            <person name="Liu Z.J."/>
        </authorList>
    </citation>
    <scope>NUCLEOTIDE SEQUENCE [LARGE SCALE GENOMIC DNA]</scope>
    <source>
        <tissue evidence="1">The whole plant</tissue>
    </source>
</reference>
<accession>A0A2I0VIR1</accession>
<dbReference type="OrthoDB" id="1856818at2759"/>
<dbReference type="Proteomes" id="UP000233837">
    <property type="component" value="Unassembled WGS sequence"/>
</dbReference>
<reference evidence="1 2" key="1">
    <citation type="journal article" date="2016" name="Sci. Rep.">
        <title>The Dendrobium catenatum Lindl. genome sequence provides insights into polysaccharide synthase, floral development and adaptive evolution.</title>
        <authorList>
            <person name="Zhang G.Q."/>
            <person name="Xu Q."/>
            <person name="Bian C."/>
            <person name="Tsai W.C."/>
            <person name="Yeh C.M."/>
            <person name="Liu K.W."/>
            <person name="Yoshida K."/>
            <person name="Zhang L.S."/>
            <person name="Chang S.B."/>
            <person name="Chen F."/>
            <person name="Shi Y."/>
            <person name="Su Y.Y."/>
            <person name="Zhang Y.Q."/>
            <person name="Chen L.J."/>
            <person name="Yin Y."/>
            <person name="Lin M."/>
            <person name="Huang H."/>
            <person name="Deng H."/>
            <person name="Wang Z.W."/>
            <person name="Zhu S.L."/>
            <person name="Zhao X."/>
            <person name="Deng C."/>
            <person name="Niu S.C."/>
            <person name="Huang J."/>
            <person name="Wang M."/>
            <person name="Liu G.H."/>
            <person name="Yang H.J."/>
            <person name="Xiao X.J."/>
            <person name="Hsiao Y.Y."/>
            <person name="Wu W.L."/>
            <person name="Chen Y.Y."/>
            <person name="Mitsuda N."/>
            <person name="Ohme-Takagi M."/>
            <person name="Luo Y.B."/>
            <person name="Van de Peer Y."/>
            <person name="Liu Z.J."/>
        </authorList>
    </citation>
    <scope>NUCLEOTIDE SEQUENCE [LARGE SCALE GENOMIC DNA]</scope>
    <source>
        <tissue evidence="1">The whole plant</tissue>
    </source>
</reference>